<keyword evidence="3" id="KW-1185">Reference proteome</keyword>
<dbReference type="AlphaFoldDB" id="A0A919F3M9"/>
<feature type="region of interest" description="Disordered" evidence="1">
    <location>
        <begin position="1"/>
        <end position="41"/>
    </location>
</feature>
<dbReference type="Proteomes" id="UP000619355">
    <property type="component" value="Unassembled WGS sequence"/>
</dbReference>
<gene>
    <name evidence="2" type="ORF">GCM10018980_74050</name>
</gene>
<reference evidence="3" key="1">
    <citation type="journal article" date="2019" name="Int. J. Syst. Evol. Microbiol.">
        <title>The Global Catalogue of Microorganisms (GCM) 10K type strain sequencing project: providing services to taxonomists for standard genome sequencing and annotation.</title>
        <authorList>
            <consortium name="The Broad Institute Genomics Platform"/>
            <consortium name="The Broad Institute Genome Sequencing Center for Infectious Disease"/>
            <person name="Wu L."/>
            <person name="Ma J."/>
        </authorList>
    </citation>
    <scope>NUCLEOTIDE SEQUENCE [LARGE SCALE GENOMIC DNA]</scope>
    <source>
        <strain evidence="3">JCM 4253</strain>
    </source>
</reference>
<evidence type="ECO:0000313" key="2">
    <source>
        <dbReference type="EMBL" id="GHG76251.1"/>
    </source>
</evidence>
<sequence length="80" mass="7645">MPASPIASPAFGTSCVNQGGPAPSGTTAHGTGAANGDLAGLPMADPFNHCGGAELSLGGEVDLAASLVAEKAVTEPEETP</sequence>
<name>A0A919F3M9_9ACTN</name>
<feature type="compositionally biased region" description="Low complexity" evidence="1">
    <location>
        <begin position="19"/>
        <end position="36"/>
    </location>
</feature>
<evidence type="ECO:0000256" key="1">
    <source>
        <dbReference type="SAM" id="MobiDB-lite"/>
    </source>
</evidence>
<dbReference type="EMBL" id="BNBF01000041">
    <property type="protein sequence ID" value="GHG76251.1"/>
    <property type="molecule type" value="Genomic_DNA"/>
</dbReference>
<accession>A0A919F3M9</accession>
<comment type="caution">
    <text evidence="2">The sequence shown here is derived from an EMBL/GenBank/DDBJ whole genome shotgun (WGS) entry which is preliminary data.</text>
</comment>
<organism evidence="2 3">
    <name type="scientific">Streptomyces capoamus</name>
    <dbReference type="NCBI Taxonomy" id="68183"/>
    <lineage>
        <taxon>Bacteria</taxon>
        <taxon>Bacillati</taxon>
        <taxon>Actinomycetota</taxon>
        <taxon>Actinomycetes</taxon>
        <taxon>Kitasatosporales</taxon>
        <taxon>Streptomycetaceae</taxon>
        <taxon>Streptomyces</taxon>
    </lineage>
</organism>
<protein>
    <submittedName>
        <fullName evidence="2">Uncharacterized protein</fullName>
    </submittedName>
</protein>
<dbReference type="RefSeq" id="WP_229900868.1">
    <property type="nucleotide sequence ID" value="NZ_BNBF01000041.1"/>
</dbReference>
<proteinExistence type="predicted"/>
<evidence type="ECO:0000313" key="3">
    <source>
        <dbReference type="Proteomes" id="UP000619355"/>
    </source>
</evidence>